<sequence>MYLQARNISQEKNLRFVQNIHVHTCMYLLLYRYESRGRYDMLSDARKRANAAYKKRAVRRVALEMQHEDYDGLKAAADAAGESVNGFIKKACAERIQKESGMMEIEHYLEEKDIVDTYGEMPELLRECIEGDADRLRRLVEVIQLHGRAADAGYPYEMLRLLARELFEAWRRAQHDIPEERAERVVLAVELYARGYRDQILPDRSGWHVDMVRDRMKTYFDAISETLGRDAKDFAFFYDTERLLALGDLWESRWHDAHKDEWPI</sequence>
<protein>
    <submittedName>
        <fullName evidence="1">Transcriptional regulator, RHH-like, CopG</fullName>
    </submittedName>
</protein>
<evidence type="ECO:0000313" key="1">
    <source>
        <dbReference type="EMBL" id="DAD75630.1"/>
    </source>
</evidence>
<dbReference type="EMBL" id="BK014786">
    <property type="protein sequence ID" value="DAD75630.1"/>
    <property type="molecule type" value="Genomic_DNA"/>
</dbReference>
<proteinExistence type="predicted"/>
<reference evidence="1" key="1">
    <citation type="journal article" date="2021" name="Proc. Natl. Acad. Sci. U.S.A.">
        <title>A Catalog of Tens of Thousands of Viruses from Human Metagenomes Reveals Hidden Associations with Chronic Diseases.</title>
        <authorList>
            <person name="Tisza M.J."/>
            <person name="Buck C.B."/>
        </authorList>
    </citation>
    <scope>NUCLEOTIDE SEQUENCE</scope>
    <source>
        <strain evidence="1">Ctr0N4</strain>
    </source>
</reference>
<organism evidence="1">
    <name type="scientific">Siphoviridae sp. ctr0N4</name>
    <dbReference type="NCBI Taxonomy" id="2826473"/>
    <lineage>
        <taxon>Viruses</taxon>
        <taxon>Duplodnaviria</taxon>
        <taxon>Heunggongvirae</taxon>
        <taxon>Uroviricota</taxon>
        <taxon>Caudoviricetes</taxon>
    </lineage>
</organism>
<accession>A0A8S5M097</accession>
<name>A0A8S5M097_9CAUD</name>